<proteinExistence type="predicted"/>
<dbReference type="InterPro" id="IPR041700">
    <property type="entry name" value="OMP_b-brl_3"/>
</dbReference>
<comment type="caution">
    <text evidence="4">The sequence shown here is derived from an EMBL/GenBank/DDBJ whole genome shotgun (WGS) entry which is preliminary data.</text>
</comment>
<dbReference type="SUPFAM" id="SSF49452">
    <property type="entry name" value="Starch-binding domain-like"/>
    <property type="match status" value="1"/>
</dbReference>
<dbReference type="InterPro" id="IPR013784">
    <property type="entry name" value="Carb-bd-like_fold"/>
</dbReference>
<reference evidence="4 5" key="1">
    <citation type="submission" date="2022-10" db="EMBL/GenBank/DDBJ databases">
        <title>Chitinophaga nivalis PC15 sp. nov., isolated from Pyeongchang county, South Korea.</title>
        <authorList>
            <person name="Trinh H.N."/>
        </authorList>
    </citation>
    <scope>NUCLEOTIDE SEQUENCE [LARGE SCALE GENOMIC DNA]</scope>
    <source>
        <strain evidence="4 5">PC14</strain>
    </source>
</reference>
<sequence>MTMLTRRKKKYALLLLLLAVSFLTYAQQGMVTGRLADSVNHQNLQNASIFLFHAADTSYRAMTVAGNNGEFSLKDLPMGIFLLEVRFQGYQKYTREIVLTKDQLLFDAGILFMAVQIKELDSVTITSPPIVIRKDTIEYHAGSFKTGPHEKVAALLRLLPGIQVLPNGKIQANGQDIQQILVDGQPFFENSPNAVLQVLPAEMIHKVAVYDAASEVSQFTGIPDGQKTKTLNLTIKRNRRNGTFGQAGVAGGSADTYGVGVQLNHFKNNRQLSFVGQGTNTNDPVFTAMAQDPASTDNGITTNRSGGVHYRDKWGPHTAINGGYTYTNEQMLQEQQSATQYIFPQEAATYQEQRSKGLSDNSRHVIRFNMETLFDANNRLTIRPYINYAQNENFAAQQSALTGGKTMPGDTMYTATYHTNGKSNTSNAAIKAMFVHKGKNGRRALSVAMDMFYNKNNTTADNYSLNQYWQPAAHTDTLHQRRQIAATRAQVKTDITYSARIGEKQSLLMQYSYKYETGKNATDVCGYDEKWQQYLIRDSTQSNRFKNQVQDHEGSISYQLTQDKYMLHIRAGWQSRQLVNNNLLTHTDIRKNYLSVIPRVSFQYNFSEITNLQFNYDVVPRQPALEQLQPTIATVDSLRIMKGNPDLKQVQVHSFSLSYQHTDAIKQKMYSATLGASMNRNDIQYAVTQLPNGVQIMMPVNVNGAYSIVGNVNYAFPVSRLKSTLQFTAGIDYVQNKTILNEQDVYTRNIALQAMVSLQTNISRALSLTLSGNASYHMLTYTPASTATIRYFTGNVSGNVRYTLGKSWQLLSDFNVAYNSSVQTGGQHWIPMVSPAVTRQLFKDKSGELKLRVFDLLNQNTNMFISVDNNRIQRLNTNTRQRYVMLSFTYNFQRFRK</sequence>
<feature type="domain" description="Outer membrane protein beta-barrel" evidence="3">
    <location>
        <begin position="448"/>
        <end position="742"/>
    </location>
</feature>
<feature type="signal peptide" evidence="2">
    <location>
        <begin position="1"/>
        <end position="26"/>
    </location>
</feature>
<dbReference type="SUPFAM" id="SSF56935">
    <property type="entry name" value="Porins"/>
    <property type="match status" value="1"/>
</dbReference>
<evidence type="ECO:0000256" key="2">
    <source>
        <dbReference type="SAM" id="SignalP"/>
    </source>
</evidence>
<dbReference type="EMBL" id="JAPDNS010000001">
    <property type="protein sequence ID" value="MCW3484193.1"/>
    <property type="molecule type" value="Genomic_DNA"/>
</dbReference>
<accession>A0ABT3IJR1</accession>
<evidence type="ECO:0000313" key="5">
    <source>
        <dbReference type="Proteomes" id="UP001207742"/>
    </source>
</evidence>
<feature type="region of interest" description="Disordered" evidence="1">
    <location>
        <begin position="290"/>
        <end position="309"/>
    </location>
</feature>
<gene>
    <name evidence="4" type="ORF">OL497_09835</name>
</gene>
<evidence type="ECO:0000259" key="3">
    <source>
        <dbReference type="Pfam" id="PF14905"/>
    </source>
</evidence>
<organism evidence="4 5">
    <name type="scientific">Chitinophaga nivalis</name>
    <dbReference type="NCBI Taxonomy" id="2991709"/>
    <lineage>
        <taxon>Bacteria</taxon>
        <taxon>Pseudomonadati</taxon>
        <taxon>Bacteroidota</taxon>
        <taxon>Chitinophagia</taxon>
        <taxon>Chitinophagales</taxon>
        <taxon>Chitinophagaceae</taxon>
        <taxon>Chitinophaga</taxon>
    </lineage>
</organism>
<evidence type="ECO:0000313" key="4">
    <source>
        <dbReference type="EMBL" id="MCW3484193.1"/>
    </source>
</evidence>
<dbReference type="Gene3D" id="2.60.40.1120">
    <property type="entry name" value="Carboxypeptidase-like, regulatory domain"/>
    <property type="match status" value="1"/>
</dbReference>
<dbReference type="RefSeq" id="WP_264729712.1">
    <property type="nucleotide sequence ID" value="NZ_JAPDNR010000001.1"/>
</dbReference>
<keyword evidence="5" id="KW-1185">Reference proteome</keyword>
<feature type="compositionally biased region" description="Polar residues" evidence="1">
    <location>
        <begin position="293"/>
        <end position="305"/>
    </location>
</feature>
<evidence type="ECO:0000256" key="1">
    <source>
        <dbReference type="SAM" id="MobiDB-lite"/>
    </source>
</evidence>
<keyword evidence="4" id="KW-0675">Receptor</keyword>
<protein>
    <submittedName>
        <fullName evidence="4">TonB-dependent receptor family protein</fullName>
    </submittedName>
</protein>
<dbReference type="Proteomes" id="UP001207742">
    <property type="component" value="Unassembled WGS sequence"/>
</dbReference>
<feature type="domain" description="Outer membrane protein beta-barrel" evidence="3">
    <location>
        <begin position="749"/>
        <end position="890"/>
    </location>
</feature>
<keyword evidence="2" id="KW-0732">Signal</keyword>
<feature type="chain" id="PRO_5045642570" evidence="2">
    <location>
        <begin position="27"/>
        <end position="897"/>
    </location>
</feature>
<dbReference type="Pfam" id="PF13620">
    <property type="entry name" value="CarboxypepD_reg"/>
    <property type="match status" value="1"/>
</dbReference>
<name>A0ABT3IJR1_9BACT</name>
<dbReference type="Pfam" id="PF14905">
    <property type="entry name" value="OMP_b-brl_3"/>
    <property type="match status" value="2"/>
</dbReference>